<gene>
    <name evidence="1" type="ORF">Ade02nite_60600</name>
</gene>
<accession>A0ABQ3YBN5</accession>
<name>A0ABQ3YBN5_9ACTN</name>
<sequence>MSVFGLRKTWHDPVPGIAMVQAHYAWSPAGTPPDWSGAEQVVLAPAEGRTRTAVLEVPRTVDGSTDFSLHHFFFVVGEHDRTTSPVFTEDIVAREVVYDDAAGAYTSVGFVWSAVDAAVPNYTSGAMDGLPFASPGTAPAEGDVYEFVRAQPLPHVFRGMVWGVRGSTIRYGYHLLRQGLPDPADDGESWDDNGGHGWTVAL</sequence>
<organism evidence="1 2">
    <name type="scientific">Paractinoplanes deccanensis</name>
    <dbReference type="NCBI Taxonomy" id="113561"/>
    <lineage>
        <taxon>Bacteria</taxon>
        <taxon>Bacillati</taxon>
        <taxon>Actinomycetota</taxon>
        <taxon>Actinomycetes</taxon>
        <taxon>Micromonosporales</taxon>
        <taxon>Micromonosporaceae</taxon>
        <taxon>Paractinoplanes</taxon>
    </lineage>
</organism>
<dbReference type="EMBL" id="BOMI01000121">
    <property type="protein sequence ID" value="GID77419.1"/>
    <property type="molecule type" value="Genomic_DNA"/>
</dbReference>
<evidence type="ECO:0000313" key="2">
    <source>
        <dbReference type="Proteomes" id="UP000609879"/>
    </source>
</evidence>
<evidence type="ECO:0008006" key="3">
    <source>
        <dbReference type="Google" id="ProtNLM"/>
    </source>
</evidence>
<protein>
    <recommendedName>
        <fullName evidence="3">DUF4185 domain-containing protein</fullName>
    </recommendedName>
</protein>
<dbReference type="Proteomes" id="UP000609879">
    <property type="component" value="Unassembled WGS sequence"/>
</dbReference>
<proteinExistence type="predicted"/>
<evidence type="ECO:0000313" key="1">
    <source>
        <dbReference type="EMBL" id="GID77419.1"/>
    </source>
</evidence>
<reference evidence="1 2" key="1">
    <citation type="submission" date="2021-01" db="EMBL/GenBank/DDBJ databases">
        <title>Whole genome shotgun sequence of Actinoplanes deccanensis NBRC 13994.</title>
        <authorList>
            <person name="Komaki H."/>
            <person name="Tamura T."/>
        </authorList>
    </citation>
    <scope>NUCLEOTIDE SEQUENCE [LARGE SCALE GENOMIC DNA]</scope>
    <source>
        <strain evidence="1 2">NBRC 13994</strain>
    </source>
</reference>
<keyword evidence="2" id="KW-1185">Reference proteome</keyword>
<comment type="caution">
    <text evidence="1">The sequence shown here is derived from an EMBL/GenBank/DDBJ whole genome shotgun (WGS) entry which is preliminary data.</text>
</comment>